<evidence type="ECO:0000313" key="1">
    <source>
        <dbReference type="EMBL" id="GBN67781.1"/>
    </source>
</evidence>
<comment type="caution">
    <text evidence="1">The sequence shown here is derived from an EMBL/GenBank/DDBJ whole genome shotgun (WGS) entry which is preliminary data.</text>
</comment>
<organism evidence="1 2">
    <name type="scientific">Araneus ventricosus</name>
    <name type="common">Orbweaver spider</name>
    <name type="synonym">Epeira ventricosa</name>
    <dbReference type="NCBI Taxonomy" id="182803"/>
    <lineage>
        <taxon>Eukaryota</taxon>
        <taxon>Metazoa</taxon>
        <taxon>Ecdysozoa</taxon>
        <taxon>Arthropoda</taxon>
        <taxon>Chelicerata</taxon>
        <taxon>Arachnida</taxon>
        <taxon>Araneae</taxon>
        <taxon>Araneomorphae</taxon>
        <taxon>Entelegynae</taxon>
        <taxon>Araneoidea</taxon>
        <taxon>Araneidae</taxon>
        <taxon>Araneus</taxon>
    </lineage>
</organism>
<dbReference type="Proteomes" id="UP000499080">
    <property type="component" value="Unassembled WGS sequence"/>
</dbReference>
<dbReference type="OrthoDB" id="2286242at2759"/>
<accession>A0A4Y2QWS9</accession>
<dbReference type="EMBL" id="BGPR01141051">
    <property type="protein sequence ID" value="GBN67781.1"/>
    <property type="molecule type" value="Genomic_DNA"/>
</dbReference>
<evidence type="ECO:0000313" key="2">
    <source>
        <dbReference type="Proteomes" id="UP000499080"/>
    </source>
</evidence>
<protein>
    <recommendedName>
        <fullName evidence="3">Peptidase A2 domain-containing protein</fullName>
    </recommendedName>
</protein>
<reference evidence="1 2" key="1">
    <citation type="journal article" date="2019" name="Sci. Rep.">
        <title>Orb-weaving spider Araneus ventricosus genome elucidates the spidroin gene catalogue.</title>
        <authorList>
            <person name="Kono N."/>
            <person name="Nakamura H."/>
            <person name="Ohtoshi R."/>
            <person name="Moran D.A.P."/>
            <person name="Shinohara A."/>
            <person name="Yoshida Y."/>
            <person name="Fujiwara M."/>
            <person name="Mori M."/>
            <person name="Tomita M."/>
            <person name="Arakawa K."/>
        </authorList>
    </citation>
    <scope>NUCLEOTIDE SEQUENCE [LARGE SCALE GENOMIC DNA]</scope>
</reference>
<keyword evidence="2" id="KW-1185">Reference proteome</keyword>
<gene>
    <name evidence="1" type="ORF">AVEN_254998_1</name>
</gene>
<name>A0A4Y2QWS9_ARAVE</name>
<sequence>MSSSWQAILLINDKSVNFKIDTGAQENIISKKLLNDIFGSGVKVRQTSGLNASADKLGLIKKSDYVNSVNCGKNISELLCKYAQVFEGLANLPGKYPITLSENSVPVVSVIRKVEFSILEPLKAELDRMVKAGVIVKVTEPTHWVKA</sequence>
<evidence type="ECO:0008006" key="3">
    <source>
        <dbReference type="Google" id="ProtNLM"/>
    </source>
</evidence>
<proteinExistence type="predicted"/>
<dbReference type="AlphaFoldDB" id="A0A4Y2QWS9"/>